<keyword evidence="4" id="KW-1185">Reference proteome</keyword>
<comment type="caution">
    <text evidence="3">The sequence shown here is derived from an EMBL/GenBank/DDBJ whole genome shotgun (WGS) entry which is preliminary data.</text>
</comment>
<reference evidence="3" key="1">
    <citation type="journal article" date="2023" name="Mol. Phylogenet. Evol.">
        <title>Genome-scale phylogeny and comparative genomics of the fungal order Sordariales.</title>
        <authorList>
            <person name="Hensen N."/>
            <person name="Bonometti L."/>
            <person name="Westerberg I."/>
            <person name="Brannstrom I.O."/>
            <person name="Guillou S."/>
            <person name="Cros-Aarteil S."/>
            <person name="Calhoun S."/>
            <person name="Haridas S."/>
            <person name="Kuo A."/>
            <person name="Mondo S."/>
            <person name="Pangilinan J."/>
            <person name="Riley R."/>
            <person name="LaButti K."/>
            <person name="Andreopoulos B."/>
            <person name="Lipzen A."/>
            <person name="Chen C."/>
            <person name="Yan M."/>
            <person name="Daum C."/>
            <person name="Ng V."/>
            <person name="Clum A."/>
            <person name="Steindorff A."/>
            <person name="Ohm R.A."/>
            <person name="Martin F."/>
            <person name="Silar P."/>
            <person name="Natvig D.O."/>
            <person name="Lalanne C."/>
            <person name="Gautier V."/>
            <person name="Ament-Velasquez S.L."/>
            <person name="Kruys A."/>
            <person name="Hutchinson M.I."/>
            <person name="Powell A.J."/>
            <person name="Barry K."/>
            <person name="Miller A.N."/>
            <person name="Grigoriev I.V."/>
            <person name="Debuchy R."/>
            <person name="Gladieux P."/>
            <person name="Hiltunen Thoren M."/>
            <person name="Johannesson H."/>
        </authorList>
    </citation>
    <scope>NUCLEOTIDE SEQUENCE</scope>
    <source>
        <strain evidence="3">CBS 955.72</strain>
    </source>
</reference>
<feature type="region of interest" description="Disordered" evidence="1">
    <location>
        <begin position="21"/>
        <end position="70"/>
    </location>
</feature>
<sequence length="164" mass="16742">MRLSILTLAAVAITTPFTTARTTTQNSDDDDDDATPAADPAAATTATNRPTTTAHTTTRTKDGKSSCPTVTSTRTLCTTCVVPLCLGLATLTQSCGCSTAETVYLDFPCSGGCSQVGCSTSYAVVTASQGCATTTTSSTTSTGTTGAVRNGVGRMEVPRWFAGW</sequence>
<evidence type="ECO:0000256" key="1">
    <source>
        <dbReference type="SAM" id="MobiDB-lite"/>
    </source>
</evidence>
<feature type="chain" id="PRO_5042592770" description="Extracellular membrane protein CFEM domain-containing protein" evidence="2">
    <location>
        <begin position="21"/>
        <end position="164"/>
    </location>
</feature>
<organism evidence="3 4">
    <name type="scientific">Lasiosphaeria hispida</name>
    <dbReference type="NCBI Taxonomy" id="260671"/>
    <lineage>
        <taxon>Eukaryota</taxon>
        <taxon>Fungi</taxon>
        <taxon>Dikarya</taxon>
        <taxon>Ascomycota</taxon>
        <taxon>Pezizomycotina</taxon>
        <taxon>Sordariomycetes</taxon>
        <taxon>Sordariomycetidae</taxon>
        <taxon>Sordariales</taxon>
        <taxon>Lasiosphaeriaceae</taxon>
        <taxon>Lasiosphaeria</taxon>
    </lineage>
</organism>
<proteinExistence type="predicted"/>
<dbReference type="Proteomes" id="UP001275084">
    <property type="component" value="Unassembled WGS sequence"/>
</dbReference>
<evidence type="ECO:0000256" key="2">
    <source>
        <dbReference type="SAM" id="SignalP"/>
    </source>
</evidence>
<dbReference type="AlphaFoldDB" id="A0AAJ0HAU8"/>
<reference evidence="3" key="2">
    <citation type="submission" date="2023-06" db="EMBL/GenBank/DDBJ databases">
        <authorList>
            <consortium name="Lawrence Berkeley National Laboratory"/>
            <person name="Haridas S."/>
            <person name="Hensen N."/>
            <person name="Bonometti L."/>
            <person name="Westerberg I."/>
            <person name="Brannstrom I.O."/>
            <person name="Guillou S."/>
            <person name="Cros-Aarteil S."/>
            <person name="Calhoun S."/>
            <person name="Kuo A."/>
            <person name="Mondo S."/>
            <person name="Pangilinan J."/>
            <person name="Riley R."/>
            <person name="Labutti K."/>
            <person name="Andreopoulos B."/>
            <person name="Lipzen A."/>
            <person name="Chen C."/>
            <person name="Yanf M."/>
            <person name="Daum C."/>
            <person name="Ng V."/>
            <person name="Clum A."/>
            <person name="Steindorff A."/>
            <person name="Ohm R."/>
            <person name="Martin F."/>
            <person name="Silar P."/>
            <person name="Natvig D."/>
            <person name="Lalanne C."/>
            <person name="Gautier V."/>
            <person name="Ament-Velasquez S.L."/>
            <person name="Kruys A."/>
            <person name="Hutchinson M.I."/>
            <person name="Powell A.J."/>
            <person name="Barry K."/>
            <person name="Miller A.N."/>
            <person name="Grigoriev I.V."/>
            <person name="Debuchy R."/>
            <person name="Gladieux P."/>
            <person name="Thoren M.H."/>
            <person name="Johannesson H."/>
        </authorList>
    </citation>
    <scope>NUCLEOTIDE SEQUENCE</scope>
    <source>
        <strain evidence="3">CBS 955.72</strain>
    </source>
</reference>
<feature type="compositionally biased region" description="Low complexity" evidence="1">
    <location>
        <begin position="35"/>
        <end position="57"/>
    </location>
</feature>
<keyword evidence="2" id="KW-0732">Signal</keyword>
<feature type="signal peptide" evidence="2">
    <location>
        <begin position="1"/>
        <end position="20"/>
    </location>
</feature>
<name>A0AAJ0HAU8_9PEZI</name>
<dbReference type="EMBL" id="JAUIQD010000006">
    <property type="protein sequence ID" value="KAK3345824.1"/>
    <property type="molecule type" value="Genomic_DNA"/>
</dbReference>
<gene>
    <name evidence="3" type="ORF">B0T25DRAFT_550454</name>
</gene>
<evidence type="ECO:0000313" key="4">
    <source>
        <dbReference type="Proteomes" id="UP001275084"/>
    </source>
</evidence>
<accession>A0AAJ0HAU8</accession>
<protein>
    <recommendedName>
        <fullName evidence="5">Extracellular membrane protein CFEM domain-containing protein</fullName>
    </recommendedName>
</protein>
<evidence type="ECO:0000313" key="3">
    <source>
        <dbReference type="EMBL" id="KAK3345824.1"/>
    </source>
</evidence>
<evidence type="ECO:0008006" key="5">
    <source>
        <dbReference type="Google" id="ProtNLM"/>
    </source>
</evidence>